<feature type="transmembrane region" description="Helical" evidence="1">
    <location>
        <begin position="154"/>
        <end position="173"/>
    </location>
</feature>
<dbReference type="Proteomes" id="UP000318478">
    <property type="component" value="Unassembled WGS sequence"/>
</dbReference>
<feature type="transmembrane region" description="Helical" evidence="1">
    <location>
        <begin position="266"/>
        <end position="285"/>
    </location>
</feature>
<evidence type="ECO:0000256" key="1">
    <source>
        <dbReference type="SAM" id="Phobius"/>
    </source>
</evidence>
<comment type="caution">
    <text evidence="2">The sequence shown here is derived from an EMBL/GenBank/DDBJ whole genome shotgun (WGS) entry which is preliminary data.</text>
</comment>
<feature type="transmembrane region" description="Helical" evidence="1">
    <location>
        <begin position="234"/>
        <end position="254"/>
    </location>
</feature>
<dbReference type="PANTHER" id="PTHR31061:SF24">
    <property type="entry name" value="LD22376P"/>
    <property type="match status" value="1"/>
</dbReference>
<feature type="transmembrane region" description="Helical" evidence="1">
    <location>
        <begin position="68"/>
        <end position="86"/>
    </location>
</feature>
<reference evidence="2 3" key="1">
    <citation type="submission" date="2019-02" db="EMBL/GenBank/DDBJ databases">
        <title>Deep-cultivation of Planctomycetes and their phenomic and genomic characterization uncovers novel biology.</title>
        <authorList>
            <person name="Wiegand S."/>
            <person name="Jogler M."/>
            <person name="Boedeker C."/>
            <person name="Pinto D."/>
            <person name="Vollmers J."/>
            <person name="Rivas-Marin E."/>
            <person name="Kohn T."/>
            <person name="Peeters S.H."/>
            <person name="Heuer A."/>
            <person name="Rast P."/>
            <person name="Oberbeckmann S."/>
            <person name="Bunk B."/>
            <person name="Jeske O."/>
            <person name="Meyerdierks A."/>
            <person name="Storesund J.E."/>
            <person name="Kallscheuer N."/>
            <person name="Luecker S."/>
            <person name="Lage O.M."/>
            <person name="Pohl T."/>
            <person name="Merkel B.J."/>
            <person name="Hornburger P."/>
            <person name="Mueller R.-W."/>
            <person name="Bruemmer F."/>
            <person name="Labrenz M."/>
            <person name="Spormann A.M."/>
            <person name="Op Den Camp H."/>
            <person name="Overmann J."/>
            <person name="Amann R."/>
            <person name="Jetten M.S.M."/>
            <person name="Mascher T."/>
            <person name="Medema M.H."/>
            <person name="Devos D.P."/>
            <person name="Kaster A.-K."/>
            <person name="Ovreas L."/>
            <person name="Rohde M."/>
            <person name="Galperin M.Y."/>
            <person name="Jogler C."/>
        </authorList>
    </citation>
    <scope>NUCLEOTIDE SEQUENCE [LARGE SCALE GENOMIC DNA]</scope>
    <source>
        <strain evidence="2 3">Pla123a</strain>
    </source>
</reference>
<evidence type="ECO:0000313" key="2">
    <source>
        <dbReference type="EMBL" id="TWT73814.1"/>
    </source>
</evidence>
<keyword evidence="1" id="KW-1133">Transmembrane helix</keyword>
<evidence type="ECO:0008006" key="4">
    <source>
        <dbReference type="Google" id="ProtNLM"/>
    </source>
</evidence>
<evidence type="ECO:0000313" key="3">
    <source>
        <dbReference type="Proteomes" id="UP000318478"/>
    </source>
</evidence>
<dbReference type="PANTHER" id="PTHR31061">
    <property type="entry name" value="LD22376P"/>
    <property type="match status" value="1"/>
</dbReference>
<accession>A0A5C5YFG4</accession>
<gene>
    <name evidence="2" type="ORF">Pla123a_37080</name>
</gene>
<feature type="transmembrane region" description="Helical" evidence="1">
    <location>
        <begin position="374"/>
        <end position="394"/>
    </location>
</feature>
<keyword evidence="1" id="KW-0812">Transmembrane</keyword>
<dbReference type="EMBL" id="SJPO01000009">
    <property type="protein sequence ID" value="TWT73814.1"/>
    <property type="molecule type" value="Genomic_DNA"/>
</dbReference>
<protein>
    <recommendedName>
        <fullName evidence="4">DUF5009 domain-containing protein</fullName>
    </recommendedName>
</protein>
<feature type="transmembrane region" description="Helical" evidence="1">
    <location>
        <begin position="98"/>
        <end position="119"/>
    </location>
</feature>
<organism evidence="2 3">
    <name type="scientific">Posidoniimonas polymericola</name>
    <dbReference type="NCBI Taxonomy" id="2528002"/>
    <lineage>
        <taxon>Bacteria</taxon>
        <taxon>Pseudomonadati</taxon>
        <taxon>Planctomycetota</taxon>
        <taxon>Planctomycetia</taxon>
        <taxon>Pirellulales</taxon>
        <taxon>Lacipirellulaceae</taxon>
        <taxon>Posidoniimonas</taxon>
    </lineage>
</organism>
<feature type="transmembrane region" description="Helical" evidence="1">
    <location>
        <begin position="297"/>
        <end position="321"/>
    </location>
</feature>
<keyword evidence="1" id="KW-0472">Membrane</keyword>
<proteinExistence type="predicted"/>
<dbReference type="RefSeq" id="WP_197528096.1">
    <property type="nucleotide sequence ID" value="NZ_SJPO01000009.1"/>
</dbReference>
<keyword evidence="3" id="KW-1185">Reference proteome</keyword>
<feature type="transmembrane region" description="Helical" evidence="1">
    <location>
        <begin position="333"/>
        <end position="354"/>
    </location>
</feature>
<dbReference type="AlphaFoldDB" id="A0A5C5YFG4"/>
<sequence>MADPTAEPAKSPRLGSIDAFRGLAMLLMVAEVLHLCGVAEHFPESRLWAWLCHHQSHVPWVGLSVHDMIQPAFTFLVGVSLPFSIASRRRRGQSMAVLAVHAFYRAAVLVLLGIWLRSIGRGQTYFTFEDTLTQIGLGYGFLFLIALRPRRQQWAAVVVILLVSWAAFALYPAPPADFDYASVGVPTDWPHLLSGFESHWNKNTNLSAAFDRWFLNLLPREEPFVDNEGGYQTLSFVPTLTTMVLGLLAGGLLAERTAAKENSTGALLGRLAVLGAVCLAVGYATHYAGVCPLVKRIWTPSFVLVSGGWCFLLLAALYWLIDIRGWRGWAWPLTVIGMNSIAIYVIANTMHGLVDDMLRTHLGRDYDALFGEPYRTLVSGGLVMLAYWLVLLWMHRRRLYLKV</sequence>
<feature type="transmembrane region" description="Helical" evidence="1">
    <location>
        <begin position="131"/>
        <end position="147"/>
    </location>
</feature>
<name>A0A5C5YFG4_9BACT</name>